<dbReference type="PANTHER" id="PTHR24305:SF166">
    <property type="entry name" value="CYTOCHROME P450 12A4, MITOCHONDRIAL-RELATED"/>
    <property type="match status" value="1"/>
</dbReference>
<keyword evidence="2" id="KW-0408">Iron</keyword>
<evidence type="ECO:0000256" key="1">
    <source>
        <dbReference type="ARBA" id="ARBA00010617"/>
    </source>
</evidence>
<evidence type="ECO:0000313" key="5">
    <source>
        <dbReference type="Proteomes" id="UP000016935"/>
    </source>
</evidence>
<feature type="binding site" description="axial binding residue" evidence="2">
    <location>
        <position position="538"/>
    </location>
    <ligand>
        <name>heme</name>
        <dbReference type="ChEBI" id="CHEBI:30413"/>
    </ligand>
    <ligandPart>
        <name>Fe</name>
        <dbReference type="ChEBI" id="CHEBI:18248"/>
    </ligandPart>
</feature>
<evidence type="ECO:0000256" key="3">
    <source>
        <dbReference type="SAM" id="Phobius"/>
    </source>
</evidence>
<keyword evidence="5" id="KW-1185">Reference proteome</keyword>
<comment type="cofactor">
    <cofactor evidence="2">
        <name>heme</name>
        <dbReference type="ChEBI" id="CHEBI:30413"/>
    </cofactor>
</comment>
<dbReference type="InterPro" id="IPR036396">
    <property type="entry name" value="Cyt_P450_sf"/>
</dbReference>
<dbReference type="SUPFAM" id="SSF48264">
    <property type="entry name" value="Cytochrome P450"/>
    <property type="match status" value="1"/>
</dbReference>
<dbReference type="HOGENOM" id="CLU_001570_25_2_1"/>
<dbReference type="GO" id="GO:0004497">
    <property type="term" value="F:monooxygenase activity"/>
    <property type="evidence" value="ECO:0007669"/>
    <property type="project" value="InterPro"/>
</dbReference>
<protein>
    <recommendedName>
        <fullName evidence="6">Cytochrome P450</fullName>
    </recommendedName>
</protein>
<keyword evidence="3" id="KW-1133">Transmembrane helix</keyword>
<sequence length="631" mass="71001">MIGTLIISAIASFAIYQVVWRYRSLQRNVALAKTSGLPVIASPWSMLAMFWLGTYKLWMPMLRKCLPASLQGIWLDILHPEWGHMLGYRPFEQIGMDAFIVASPNKLTVFVADAEVITQITTRRNDFPKPLDMYGSLNIYGKNLVATEGPAWRAHRKLVAPSFGDRNNDLVFRETIHHAKSLLGLWAGPDGRGNQTVSEPSAAAMNFALYVISSAGFDVRVMWPHEEDKTAAGQQGGDDSLFVGSKPPPGHVMSYREALSDLLHNITWTQIMPLKWLANSPFKIHRVVSRAVVEWGKYMDEMYEMKKTQVIAGDNKGGMDFFDALIRGSGITDKDTNVKKSDILGNAFVIMLAGHETTANTLHFSLLFLAMNPGSQKRLQEDLDRIFDGKPMSEWSYEEHFPQLFSSMAAAVMNETLRLFQPIVNIPKSVAPGPPQQIQMGGKEYSLPGDAHVLLSAAVHRNPKYWPRPDNEVDEDGLDGEQFRPERWFVETKLADSFVDIDYDDEALRGPSGEDTSSVLFKPVKGSYIPFSDGFRSCIGRRFAQAEILAVFSAIFTQYSVELAVDDFASDQEVEKMPKGGQERRDLYKKATDRARDALRNKVDTIITLQLREASIPIRLMKRGEERFIYD</sequence>
<dbReference type="OrthoDB" id="1470350at2759"/>
<evidence type="ECO:0008006" key="6">
    <source>
        <dbReference type="Google" id="ProtNLM"/>
    </source>
</evidence>
<evidence type="ECO:0000256" key="2">
    <source>
        <dbReference type="PIRSR" id="PIRSR602401-1"/>
    </source>
</evidence>
<dbReference type="GO" id="GO:0016705">
    <property type="term" value="F:oxidoreductase activity, acting on paired donors, with incorporation or reduction of molecular oxygen"/>
    <property type="evidence" value="ECO:0007669"/>
    <property type="project" value="InterPro"/>
</dbReference>
<comment type="similarity">
    <text evidence="1">Belongs to the cytochrome P450 family.</text>
</comment>
<dbReference type="Gene3D" id="1.10.630.10">
    <property type="entry name" value="Cytochrome P450"/>
    <property type="match status" value="1"/>
</dbReference>
<dbReference type="eggNOG" id="KOG0156">
    <property type="taxonomic scope" value="Eukaryota"/>
</dbReference>
<dbReference type="RefSeq" id="XP_008026940.1">
    <property type="nucleotide sequence ID" value="XM_008028749.1"/>
</dbReference>
<dbReference type="Pfam" id="PF00067">
    <property type="entry name" value="p450"/>
    <property type="match status" value="1"/>
</dbReference>
<dbReference type="AlphaFoldDB" id="R0JWJ5"/>
<dbReference type="PANTHER" id="PTHR24305">
    <property type="entry name" value="CYTOCHROME P450"/>
    <property type="match status" value="1"/>
</dbReference>
<gene>
    <name evidence="4" type="ORF">SETTUDRAFT_20837</name>
</gene>
<dbReference type="PRINTS" id="PR00463">
    <property type="entry name" value="EP450I"/>
</dbReference>
<dbReference type="InterPro" id="IPR001128">
    <property type="entry name" value="Cyt_P450"/>
</dbReference>
<proteinExistence type="inferred from homology"/>
<feature type="transmembrane region" description="Helical" evidence="3">
    <location>
        <begin position="37"/>
        <end position="58"/>
    </location>
</feature>
<dbReference type="PRINTS" id="PR00385">
    <property type="entry name" value="P450"/>
</dbReference>
<dbReference type="GeneID" id="19402367"/>
<keyword evidence="3" id="KW-0812">Transmembrane</keyword>
<keyword evidence="2" id="KW-0349">Heme</keyword>
<dbReference type="GO" id="GO:0005506">
    <property type="term" value="F:iron ion binding"/>
    <property type="evidence" value="ECO:0007669"/>
    <property type="project" value="InterPro"/>
</dbReference>
<keyword evidence="2" id="KW-0479">Metal-binding</keyword>
<evidence type="ECO:0000313" key="4">
    <source>
        <dbReference type="EMBL" id="EOA85328.1"/>
    </source>
</evidence>
<name>R0JWJ5_EXST2</name>
<reference evidence="4 5" key="2">
    <citation type="journal article" date="2013" name="PLoS Genet.">
        <title>Comparative genome structure, secondary metabolite, and effector coding capacity across Cochliobolus pathogens.</title>
        <authorList>
            <person name="Condon B.J."/>
            <person name="Leng Y."/>
            <person name="Wu D."/>
            <person name="Bushley K.E."/>
            <person name="Ohm R.A."/>
            <person name="Otillar R."/>
            <person name="Martin J."/>
            <person name="Schackwitz W."/>
            <person name="Grimwood J."/>
            <person name="MohdZainudin N."/>
            <person name="Xue C."/>
            <person name="Wang R."/>
            <person name="Manning V.A."/>
            <person name="Dhillon B."/>
            <person name="Tu Z.J."/>
            <person name="Steffenson B.J."/>
            <person name="Salamov A."/>
            <person name="Sun H."/>
            <person name="Lowry S."/>
            <person name="LaButti K."/>
            <person name="Han J."/>
            <person name="Copeland A."/>
            <person name="Lindquist E."/>
            <person name="Barry K."/>
            <person name="Schmutz J."/>
            <person name="Baker S.E."/>
            <person name="Ciuffetti L.M."/>
            <person name="Grigoriev I.V."/>
            <person name="Zhong S."/>
            <person name="Turgeon B.G."/>
        </authorList>
    </citation>
    <scope>NUCLEOTIDE SEQUENCE [LARGE SCALE GENOMIC DNA]</scope>
    <source>
        <strain evidence="5">28A</strain>
    </source>
</reference>
<dbReference type="GO" id="GO:0020037">
    <property type="term" value="F:heme binding"/>
    <property type="evidence" value="ECO:0007669"/>
    <property type="project" value="InterPro"/>
</dbReference>
<reference evidence="4 5" key="1">
    <citation type="journal article" date="2012" name="PLoS Pathog.">
        <title>Diverse lifestyles and strategies of plant pathogenesis encoded in the genomes of eighteen Dothideomycetes fungi.</title>
        <authorList>
            <person name="Ohm R.A."/>
            <person name="Feau N."/>
            <person name="Henrissat B."/>
            <person name="Schoch C.L."/>
            <person name="Horwitz B.A."/>
            <person name="Barry K.W."/>
            <person name="Condon B.J."/>
            <person name="Copeland A.C."/>
            <person name="Dhillon B."/>
            <person name="Glaser F."/>
            <person name="Hesse C.N."/>
            <person name="Kosti I."/>
            <person name="LaButti K."/>
            <person name="Lindquist E.A."/>
            <person name="Lucas S."/>
            <person name="Salamov A.A."/>
            <person name="Bradshaw R.E."/>
            <person name="Ciuffetti L."/>
            <person name="Hamelin R.C."/>
            <person name="Kema G.H.J."/>
            <person name="Lawrence C."/>
            <person name="Scott J.A."/>
            <person name="Spatafora J.W."/>
            <person name="Turgeon B.G."/>
            <person name="de Wit P.J.G.M."/>
            <person name="Zhong S."/>
            <person name="Goodwin S.B."/>
            <person name="Grigoriev I.V."/>
        </authorList>
    </citation>
    <scope>NUCLEOTIDE SEQUENCE [LARGE SCALE GENOMIC DNA]</scope>
    <source>
        <strain evidence="5">28A</strain>
    </source>
</reference>
<organism evidence="4 5">
    <name type="scientific">Exserohilum turcicum (strain 28A)</name>
    <name type="common">Northern leaf blight fungus</name>
    <name type="synonym">Setosphaeria turcica</name>
    <dbReference type="NCBI Taxonomy" id="671987"/>
    <lineage>
        <taxon>Eukaryota</taxon>
        <taxon>Fungi</taxon>
        <taxon>Dikarya</taxon>
        <taxon>Ascomycota</taxon>
        <taxon>Pezizomycotina</taxon>
        <taxon>Dothideomycetes</taxon>
        <taxon>Pleosporomycetidae</taxon>
        <taxon>Pleosporales</taxon>
        <taxon>Pleosporineae</taxon>
        <taxon>Pleosporaceae</taxon>
        <taxon>Exserohilum</taxon>
    </lineage>
</organism>
<accession>R0JWJ5</accession>
<keyword evidence="3" id="KW-0472">Membrane</keyword>
<dbReference type="EMBL" id="KB908703">
    <property type="protein sequence ID" value="EOA85328.1"/>
    <property type="molecule type" value="Genomic_DNA"/>
</dbReference>
<dbReference type="STRING" id="671987.R0JWJ5"/>
<dbReference type="InterPro" id="IPR050121">
    <property type="entry name" value="Cytochrome_P450_monoxygenase"/>
</dbReference>
<dbReference type="InterPro" id="IPR002401">
    <property type="entry name" value="Cyt_P450_E_grp-I"/>
</dbReference>
<dbReference type="Proteomes" id="UP000016935">
    <property type="component" value="Unassembled WGS sequence"/>
</dbReference>